<dbReference type="InterPro" id="IPR036909">
    <property type="entry name" value="Cyt_c-like_dom_sf"/>
</dbReference>
<dbReference type="KEGG" id="bfz:BAU07_01555"/>
<keyword evidence="7" id="KW-0732">Signal</keyword>
<feature type="region of interest" description="Disordered" evidence="6">
    <location>
        <begin position="226"/>
        <end position="251"/>
    </location>
</feature>
<evidence type="ECO:0000259" key="8">
    <source>
        <dbReference type="PROSITE" id="PS51007"/>
    </source>
</evidence>
<evidence type="ECO:0000256" key="7">
    <source>
        <dbReference type="SAM" id="SignalP"/>
    </source>
</evidence>
<feature type="domain" description="Cytochrome c" evidence="8">
    <location>
        <begin position="136"/>
        <end position="226"/>
    </location>
</feature>
<feature type="chain" id="PRO_5008258664" evidence="7">
    <location>
        <begin position="40"/>
        <end position="251"/>
    </location>
</feature>
<feature type="binding site" description="covalent" evidence="4">
    <location>
        <position position="58"/>
    </location>
    <ligand>
        <name>heme c</name>
        <dbReference type="ChEBI" id="CHEBI:61717"/>
        <label>1</label>
    </ligand>
</feature>
<dbReference type="Pfam" id="PF00034">
    <property type="entry name" value="Cytochrom_C"/>
    <property type="match status" value="2"/>
</dbReference>
<feature type="binding site" description="axial binding residue" evidence="5">
    <location>
        <position position="59"/>
    </location>
    <ligand>
        <name>heme c</name>
        <dbReference type="ChEBI" id="CHEBI:61717"/>
        <label>1</label>
    </ligand>
    <ligandPart>
        <name>Fe</name>
        <dbReference type="ChEBI" id="CHEBI:18248"/>
    </ligandPart>
</feature>
<dbReference type="RefSeq" id="WP_066653146.1">
    <property type="nucleotide sequence ID" value="NZ_CBCSCL010000046.1"/>
</dbReference>
<keyword evidence="10" id="KW-1185">Reference proteome</keyword>
<dbReference type="EMBL" id="CP016172">
    <property type="protein sequence ID" value="ANN75980.1"/>
    <property type="molecule type" value="Genomic_DNA"/>
</dbReference>
<feature type="binding site" description="axial binding residue" evidence="5">
    <location>
        <position position="161"/>
    </location>
    <ligand>
        <name>heme c</name>
        <dbReference type="ChEBI" id="CHEBI:61717"/>
        <label>2</label>
    </ligand>
    <ligandPart>
        <name>Fe</name>
        <dbReference type="ChEBI" id="CHEBI:18248"/>
    </ligandPart>
</feature>
<protein>
    <submittedName>
        <fullName evidence="9">Cytochrome C</fullName>
    </submittedName>
</protein>
<dbReference type="SUPFAM" id="SSF46626">
    <property type="entry name" value="Cytochrome c"/>
    <property type="match status" value="2"/>
</dbReference>
<evidence type="ECO:0000256" key="3">
    <source>
        <dbReference type="ARBA" id="ARBA00023004"/>
    </source>
</evidence>
<dbReference type="InterPro" id="IPR024167">
    <property type="entry name" value="Cytochrome_c4-like"/>
</dbReference>
<feature type="binding site" description="axial binding residue" evidence="5">
    <location>
        <position position="99"/>
    </location>
    <ligand>
        <name>heme c</name>
        <dbReference type="ChEBI" id="CHEBI:61717"/>
        <label>1</label>
    </ligand>
    <ligandPart>
        <name>Fe</name>
        <dbReference type="ChEBI" id="CHEBI:18248"/>
    </ligandPart>
</feature>
<keyword evidence="3 5" id="KW-0408">Iron</keyword>
<comment type="PTM">
    <text evidence="4">Binds 2 heme c groups covalently per subunit.</text>
</comment>
<keyword evidence="2 5" id="KW-0479">Metal-binding</keyword>
<feature type="signal peptide" evidence="7">
    <location>
        <begin position="1"/>
        <end position="39"/>
    </location>
</feature>
<keyword evidence="1 4" id="KW-0349">Heme</keyword>
<feature type="binding site" description="covalent" evidence="4">
    <location>
        <position position="55"/>
    </location>
    <ligand>
        <name>heme c</name>
        <dbReference type="ChEBI" id="CHEBI:61717"/>
        <label>1</label>
    </ligand>
</feature>
<dbReference type="STRING" id="463014.BAU07_01555"/>
<feature type="binding site" description="covalent" evidence="4">
    <location>
        <position position="160"/>
    </location>
    <ligand>
        <name>heme c</name>
        <dbReference type="ChEBI" id="CHEBI:61717"/>
        <label>2</label>
    </ligand>
</feature>
<sequence>MTVRFHTVFSTPRFRHGRAACAALLLAAAAALPAARAQAPAPLEPGTMRARLAACTACHGEQGRAGPDGYYPRLAGKPRDYLYHQLQNFRDGRRQYPPMSHLLRNLPDPYLREIADWFAGQHAPYPAPARADVAPATLERGRLLTVSGDPGRGVPACTACHGAGLDGLAPGIPGLLGLPRDYLLAQIGSWRSGTRRAHEPDCMAQVARQLTPEDIGAVAAWLSSQPVPQPYQPNPAGSISLPTACGSQTQE</sequence>
<dbReference type="PANTHER" id="PTHR33751:SF11">
    <property type="entry name" value="BLL4483 PROTEIN"/>
    <property type="match status" value="1"/>
</dbReference>
<dbReference type="OrthoDB" id="9773456at2"/>
<evidence type="ECO:0000256" key="6">
    <source>
        <dbReference type="SAM" id="MobiDB-lite"/>
    </source>
</evidence>
<dbReference type="InterPro" id="IPR009056">
    <property type="entry name" value="Cyt_c-like_dom"/>
</dbReference>
<dbReference type="PIRSF" id="PIRSF000005">
    <property type="entry name" value="Cytochrome_c4"/>
    <property type="match status" value="1"/>
</dbReference>
<dbReference type="PROSITE" id="PS51007">
    <property type="entry name" value="CYTC"/>
    <property type="match status" value="1"/>
</dbReference>
<dbReference type="Proteomes" id="UP000091926">
    <property type="component" value="Chromosome"/>
</dbReference>
<feature type="compositionally biased region" description="Polar residues" evidence="6">
    <location>
        <begin position="235"/>
        <end position="251"/>
    </location>
</feature>
<dbReference type="GO" id="GO:0042597">
    <property type="term" value="C:periplasmic space"/>
    <property type="evidence" value="ECO:0007669"/>
    <property type="project" value="InterPro"/>
</dbReference>
<evidence type="ECO:0000313" key="9">
    <source>
        <dbReference type="EMBL" id="ANN75980.1"/>
    </source>
</evidence>
<dbReference type="AlphaFoldDB" id="A0A193G826"/>
<evidence type="ECO:0000256" key="2">
    <source>
        <dbReference type="ARBA" id="ARBA00022723"/>
    </source>
</evidence>
<organism evidence="9 10">
    <name type="scientific">Bordetella flabilis</name>
    <dbReference type="NCBI Taxonomy" id="463014"/>
    <lineage>
        <taxon>Bacteria</taxon>
        <taxon>Pseudomonadati</taxon>
        <taxon>Pseudomonadota</taxon>
        <taxon>Betaproteobacteria</taxon>
        <taxon>Burkholderiales</taxon>
        <taxon>Alcaligenaceae</taxon>
        <taxon>Bordetella</taxon>
    </lineage>
</organism>
<dbReference type="PANTHER" id="PTHR33751">
    <property type="entry name" value="CBB3-TYPE CYTOCHROME C OXIDASE SUBUNIT FIXP"/>
    <property type="match status" value="1"/>
</dbReference>
<reference evidence="9 10" key="1">
    <citation type="submission" date="2016-06" db="EMBL/GenBank/DDBJ databases">
        <title>Complete genome sequences of Bordetella bronchialis and Bordetella flabilis.</title>
        <authorList>
            <person name="LiPuma J.J."/>
            <person name="Spilker T."/>
        </authorList>
    </citation>
    <scope>NUCLEOTIDE SEQUENCE [LARGE SCALE GENOMIC DNA]</scope>
    <source>
        <strain evidence="9 10">AU10664</strain>
    </source>
</reference>
<evidence type="ECO:0000313" key="10">
    <source>
        <dbReference type="Proteomes" id="UP000091926"/>
    </source>
</evidence>
<name>A0A193G826_9BORD</name>
<feature type="binding site" description="covalent" evidence="4">
    <location>
        <position position="157"/>
    </location>
    <ligand>
        <name>heme c</name>
        <dbReference type="ChEBI" id="CHEBI:61717"/>
        <label>2</label>
    </ligand>
</feature>
<feature type="binding site" description="axial binding residue" evidence="5">
    <location>
        <position position="203"/>
    </location>
    <ligand>
        <name>heme c</name>
        <dbReference type="ChEBI" id="CHEBI:61717"/>
        <label>2</label>
    </ligand>
    <ligandPart>
        <name>Fe</name>
        <dbReference type="ChEBI" id="CHEBI:18248"/>
    </ligandPart>
</feature>
<dbReference type="GO" id="GO:0020037">
    <property type="term" value="F:heme binding"/>
    <property type="evidence" value="ECO:0007669"/>
    <property type="project" value="InterPro"/>
</dbReference>
<dbReference type="GO" id="GO:0009055">
    <property type="term" value="F:electron transfer activity"/>
    <property type="evidence" value="ECO:0007669"/>
    <property type="project" value="InterPro"/>
</dbReference>
<dbReference type="GO" id="GO:0005506">
    <property type="term" value="F:iron ion binding"/>
    <property type="evidence" value="ECO:0007669"/>
    <property type="project" value="InterPro"/>
</dbReference>
<evidence type="ECO:0000256" key="1">
    <source>
        <dbReference type="ARBA" id="ARBA00022617"/>
    </source>
</evidence>
<evidence type="ECO:0000256" key="5">
    <source>
        <dbReference type="PIRSR" id="PIRSR000005-2"/>
    </source>
</evidence>
<accession>A0A193G826</accession>
<gene>
    <name evidence="9" type="ORF">BAU07_01555</name>
</gene>
<evidence type="ECO:0000256" key="4">
    <source>
        <dbReference type="PIRSR" id="PIRSR000005-1"/>
    </source>
</evidence>
<dbReference type="Gene3D" id="1.10.760.10">
    <property type="entry name" value="Cytochrome c-like domain"/>
    <property type="match status" value="2"/>
</dbReference>
<dbReference type="InterPro" id="IPR050597">
    <property type="entry name" value="Cytochrome_c_Oxidase_Subunit"/>
</dbReference>
<proteinExistence type="predicted"/>